<feature type="compositionally biased region" description="Polar residues" evidence="1">
    <location>
        <begin position="174"/>
        <end position="186"/>
    </location>
</feature>
<feature type="region of interest" description="Disordered" evidence="1">
    <location>
        <begin position="163"/>
        <end position="189"/>
    </location>
</feature>
<feature type="region of interest" description="Disordered" evidence="1">
    <location>
        <begin position="236"/>
        <end position="257"/>
    </location>
</feature>
<protein>
    <submittedName>
        <fullName evidence="3">Uncharacterized protein</fullName>
    </submittedName>
</protein>
<evidence type="ECO:0000256" key="1">
    <source>
        <dbReference type="SAM" id="MobiDB-lite"/>
    </source>
</evidence>
<organism evidence="3 4">
    <name type="scientific">Eimeria praecox</name>
    <dbReference type="NCBI Taxonomy" id="51316"/>
    <lineage>
        <taxon>Eukaryota</taxon>
        <taxon>Sar</taxon>
        <taxon>Alveolata</taxon>
        <taxon>Apicomplexa</taxon>
        <taxon>Conoidasida</taxon>
        <taxon>Coccidia</taxon>
        <taxon>Eucoccidiorida</taxon>
        <taxon>Eimeriorina</taxon>
        <taxon>Eimeriidae</taxon>
        <taxon>Eimeria</taxon>
    </lineage>
</organism>
<dbReference type="EMBL" id="HG693732">
    <property type="protein sequence ID" value="CDI85375.1"/>
    <property type="molecule type" value="Genomic_DNA"/>
</dbReference>
<dbReference type="OrthoDB" id="347924at2759"/>
<keyword evidence="2" id="KW-0812">Transmembrane</keyword>
<keyword evidence="2" id="KW-1133">Transmembrane helix</keyword>
<dbReference type="VEuPathDB" id="ToxoDB:EPH_0055450"/>
<evidence type="ECO:0000313" key="4">
    <source>
        <dbReference type="Proteomes" id="UP000018201"/>
    </source>
</evidence>
<reference evidence="3" key="2">
    <citation type="submission" date="2013-10" db="EMBL/GenBank/DDBJ databases">
        <authorList>
            <person name="Aslett M."/>
        </authorList>
    </citation>
    <scope>NUCLEOTIDE SEQUENCE [LARGE SCALE GENOMIC DNA]</scope>
    <source>
        <strain evidence="3">Houghton</strain>
    </source>
</reference>
<evidence type="ECO:0000256" key="2">
    <source>
        <dbReference type="SAM" id="Phobius"/>
    </source>
</evidence>
<dbReference type="Proteomes" id="UP000018201">
    <property type="component" value="Unassembled WGS sequence"/>
</dbReference>
<feature type="transmembrane region" description="Helical" evidence="2">
    <location>
        <begin position="68"/>
        <end position="90"/>
    </location>
</feature>
<keyword evidence="2" id="KW-0472">Membrane</keyword>
<reference evidence="3" key="1">
    <citation type="submission" date="2013-10" db="EMBL/GenBank/DDBJ databases">
        <title>Genomic analysis of the causative agents of coccidiosis in chickens.</title>
        <authorList>
            <person name="Reid A.J."/>
            <person name="Blake D."/>
            <person name="Billington K."/>
            <person name="Browne H."/>
            <person name="Dunn M."/>
            <person name="Hung S."/>
            <person name="Kawahara F."/>
            <person name="Miranda-Saavedra D."/>
            <person name="Mourier T."/>
            <person name="Nagra H."/>
            <person name="Otto T.D."/>
            <person name="Rawlings N."/>
            <person name="Sanchez A."/>
            <person name="Sanders M."/>
            <person name="Subramaniam C."/>
            <person name="Tay Y."/>
            <person name="Dear P."/>
            <person name="Doerig C."/>
            <person name="Gruber A."/>
            <person name="Parkinson J."/>
            <person name="Shirley M."/>
            <person name="Wan K.L."/>
            <person name="Berriman M."/>
            <person name="Tomley F."/>
            <person name="Pain A."/>
        </authorList>
    </citation>
    <scope>NUCLEOTIDE SEQUENCE [LARGE SCALE GENOMIC DNA]</scope>
    <source>
        <strain evidence="3">Houghton</strain>
    </source>
</reference>
<proteinExistence type="predicted"/>
<feature type="compositionally biased region" description="Polar residues" evidence="1">
    <location>
        <begin position="239"/>
        <end position="257"/>
    </location>
</feature>
<keyword evidence="4" id="KW-1185">Reference proteome</keyword>
<gene>
    <name evidence="3" type="ORF">EPH_0055450</name>
</gene>
<accession>U6GYV6</accession>
<sequence length="717" mass="79138">MPDFGMLPEGTDGRHFVGEGEAKQPSITSAFSVPGVIQSSGTSAGSMPYDHAVRFRLKSKLRRGPRQVSLLTVALVSIVSLVAIAARIALCYSYQNRAKNTGLLKRNLSDVGDEKELSEILEQCVDLEEELAQTSRALTTSENGWHASNFYHSEPALGLARSMHSQMPKRDSSPHLQSFGSYSESLSEPGAWGEPASYYFDEELGWGGWGASFAAVAPSVAGSQTLHGMPVEPQRADVLQSTSSQQEASHATLSQQVSDGTSSTLLVAFDPNAWLEATPQQGSLTDKQQQWLSGSGRFASAYGNAPASQIPIHGVSKADEPAISKLLPPQRSNEGQFSGTPLGAIYEPFVLNGMQQNNHQSPRESEGGNGGMAAWGYQEFLPENILLEAYPEDMLQQPTMTGMNAAFHTPVHLAAGADSIPAALMPGTPWEWLTQHREEQGKTLPKTAGEEGAHEVVLPGIQRSIKSETTQTAQGVQAVWDPQGSSSSAVAVASTSIPSSAPEKVYSHPYVKLPVVNPEDVRRTFRRNIAFSSVLFERFSLNIYVRMRALFAKPSLKASQVDALLSQCEYLVNYALHRLTAAPTKLLPFFVSRKLAELFFMFDYVVCTIELLQEKMDTGSWWEEFVSNFYTEYYFPADYQSKRDSRRRLPTLINRLSKALSIYKEGARPPPQDIITLKRSIFKLLGKHGLFEHDLWNLWKKDDADYRNRNEEDSETE</sequence>
<evidence type="ECO:0000313" key="3">
    <source>
        <dbReference type="EMBL" id="CDI85375.1"/>
    </source>
</evidence>
<name>U6GYV6_9EIME</name>
<dbReference type="AlphaFoldDB" id="U6GYV6"/>